<feature type="region of interest" description="Disordered" evidence="1">
    <location>
        <begin position="176"/>
        <end position="199"/>
    </location>
</feature>
<dbReference type="Proteomes" id="UP000297608">
    <property type="component" value="Unassembled WGS sequence"/>
</dbReference>
<dbReference type="PROSITE" id="PS51257">
    <property type="entry name" value="PROKAR_LIPOPROTEIN"/>
    <property type="match status" value="1"/>
</dbReference>
<proteinExistence type="predicted"/>
<evidence type="ECO:0000313" key="2">
    <source>
        <dbReference type="EMBL" id="TFB87283.1"/>
    </source>
</evidence>
<dbReference type="EMBL" id="SOFG01000011">
    <property type="protein sequence ID" value="TFB87283.1"/>
    <property type="molecule type" value="Genomic_DNA"/>
</dbReference>
<evidence type="ECO:0000313" key="3">
    <source>
        <dbReference type="Proteomes" id="UP000297608"/>
    </source>
</evidence>
<comment type="caution">
    <text evidence="2">The sequence shown here is derived from an EMBL/GenBank/DDBJ whole genome shotgun (WGS) entry which is preliminary data.</text>
</comment>
<sequence>MPNSRNAIRGRYRPLAAVLGAALTLLALSGCSLPTGRTDLTLRDGALLTQREVTTLMSKVPAGWLVSNNDGSRWNDSAYCGDVIETGPTGSAYWSYALAYDLTKPVANAELLKLLAPSGAEWVLRPDSSTASGTGDATVVDLYYDGPDMTVSVYLNGESPTRPHISVAATSKCIGNGETGPGTFPTPIPTAVPAQSAKP</sequence>
<keyword evidence="3" id="KW-1185">Reference proteome</keyword>
<reference evidence="2 3" key="1">
    <citation type="submission" date="2019-03" db="EMBL/GenBank/DDBJ databases">
        <title>Genomics of glacier-inhabiting Cryobacterium strains.</title>
        <authorList>
            <person name="Liu Q."/>
            <person name="Xin Y.-H."/>
        </authorList>
    </citation>
    <scope>NUCLEOTIDE SEQUENCE [LARGE SCALE GENOMIC DNA]</scope>
    <source>
        <strain evidence="2 3">MDB2-B</strain>
    </source>
</reference>
<accession>A0ABY2IFB2</accession>
<protein>
    <recommendedName>
        <fullName evidence="4">DUF4245 domain-containing protein</fullName>
    </recommendedName>
</protein>
<dbReference type="RefSeq" id="WP_134534439.1">
    <property type="nucleotide sequence ID" value="NZ_SOFG01000011.1"/>
</dbReference>
<evidence type="ECO:0000256" key="1">
    <source>
        <dbReference type="SAM" id="MobiDB-lite"/>
    </source>
</evidence>
<gene>
    <name evidence="2" type="ORF">E3O44_09175</name>
</gene>
<organism evidence="2 3">
    <name type="scientific">Cryobacterium algoricola</name>
    <dbReference type="NCBI Taxonomy" id="1259183"/>
    <lineage>
        <taxon>Bacteria</taxon>
        <taxon>Bacillati</taxon>
        <taxon>Actinomycetota</taxon>
        <taxon>Actinomycetes</taxon>
        <taxon>Micrococcales</taxon>
        <taxon>Microbacteriaceae</taxon>
        <taxon>Cryobacterium</taxon>
    </lineage>
</organism>
<evidence type="ECO:0008006" key="4">
    <source>
        <dbReference type="Google" id="ProtNLM"/>
    </source>
</evidence>
<name>A0ABY2IFB2_9MICO</name>